<dbReference type="Proteomes" id="UP000314294">
    <property type="component" value="Unassembled WGS sequence"/>
</dbReference>
<keyword evidence="3" id="KW-1185">Reference proteome</keyword>
<keyword evidence="2" id="KW-0489">Methyltransferase</keyword>
<evidence type="ECO:0000256" key="1">
    <source>
        <dbReference type="SAM" id="MobiDB-lite"/>
    </source>
</evidence>
<sequence length="166" mass="18189">MVGTPEGEAVHASFVREHSHKSYQVEFQDQSQLILKHSEIHQLEHELPKRVRARLAIPVPLADVSSADEARAAKRRRLPSDPPPPAESSEETPHAPSTGLQMEAETPMDTSLTLDPSLDPQPPMDPSLDPSLAPPMEPSFSVDVSYMESLLDSHFTQARGPGGPLY</sequence>
<evidence type="ECO:0000313" key="2">
    <source>
        <dbReference type="EMBL" id="TNN26634.1"/>
    </source>
</evidence>
<name>A0A4Z2EDR2_9TELE</name>
<proteinExistence type="predicted"/>
<comment type="caution">
    <text evidence="2">The sequence shown here is derived from an EMBL/GenBank/DDBJ whole genome shotgun (WGS) entry which is preliminary data.</text>
</comment>
<accession>A0A4Z2EDR2</accession>
<dbReference type="AlphaFoldDB" id="A0A4Z2EDR2"/>
<gene>
    <name evidence="2" type="primary">KDM4B_0</name>
    <name evidence="2" type="ORF">EYF80_063230</name>
</gene>
<dbReference type="OrthoDB" id="9547406at2759"/>
<protein>
    <submittedName>
        <fullName evidence="2">Lysine-specific demethylase 4B</fullName>
    </submittedName>
</protein>
<evidence type="ECO:0000313" key="3">
    <source>
        <dbReference type="Proteomes" id="UP000314294"/>
    </source>
</evidence>
<keyword evidence="2" id="KW-0808">Transferase</keyword>
<organism evidence="2 3">
    <name type="scientific">Liparis tanakae</name>
    <name type="common">Tanaka's snailfish</name>
    <dbReference type="NCBI Taxonomy" id="230148"/>
    <lineage>
        <taxon>Eukaryota</taxon>
        <taxon>Metazoa</taxon>
        <taxon>Chordata</taxon>
        <taxon>Craniata</taxon>
        <taxon>Vertebrata</taxon>
        <taxon>Euteleostomi</taxon>
        <taxon>Actinopterygii</taxon>
        <taxon>Neopterygii</taxon>
        <taxon>Teleostei</taxon>
        <taxon>Neoteleostei</taxon>
        <taxon>Acanthomorphata</taxon>
        <taxon>Eupercaria</taxon>
        <taxon>Perciformes</taxon>
        <taxon>Cottioidei</taxon>
        <taxon>Cottales</taxon>
        <taxon>Liparidae</taxon>
        <taxon>Liparis</taxon>
    </lineage>
</organism>
<dbReference type="GO" id="GO:0032259">
    <property type="term" value="P:methylation"/>
    <property type="evidence" value="ECO:0007669"/>
    <property type="project" value="UniProtKB-KW"/>
</dbReference>
<reference evidence="2 3" key="1">
    <citation type="submission" date="2019-03" db="EMBL/GenBank/DDBJ databases">
        <title>First draft genome of Liparis tanakae, snailfish: a comprehensive survey of snailfish specific genes.</title>
        <authorList>
            <person name="Kim W."/>
            <person name="Song I."/>
            <person name="Jeong J.-H."/>
            <person name="Kim D."/>
            <person name="Kim S."/>
            <person name="Ryu S."/>
            <person name="Song J.Y."/>
            <person name="Lee S.K."/>
        </authorList>
    </citation>
    <scope>NUCLEOTIDE SEQUENCE [LARGE SCALE GENOMIC DNA]</scope>
    <source>
        <tissue evidence="2">Muscle</tissue>
    </source>
</reference>
<dbReference type="Gene3D" id="2.30.30.140">
    <property type="match status" value="1"/>
</dbReference>
<dbReference type="GO" id="GO:0008168">
    <property type="term" value="F:methyltransferase activity"/>
    <property type="evidence" value="ECO:0007669"/>
    <property type="project" value="UniProtKB-KW"/>
</dbReference>
<dbReference type="SUPFAM" id="SSF63748">
    <property type="entry name" value="Tudor/PWWP/MBT"/>
    <property type="match status" value="1"/>
</dbReference>
<dbReference type="EMBL" id="SRLO01009838">
    <property type="protein sequence ID" value="TNN26634.1"/>
    <property type="molecule type" value="Genomic_DNA"/>
</dbReference>
<feature type="region of interest" description="Disordered" evidence="1">
    <location>
        <begin position="58"/>
        <end position="140"/>
    </location>
</feature>